<proteinExistence type="predicted"/>
<dbReference type="PANTHER" id="PTHR39162:SF1">
    <property type="entry name" value="SPORULATION PROTEIN YTFJ"/>
    <property type="match status" value="1"/>
</dbReference>
<accession>A0A1G1SZU1</accession>
<evidence type="ECO:0000313" key="1">
    <source>
        <dbReference type="EMBL" id="OGX84145.1"/>
    </source>
</evidence>
<protein>
    <recommendedName>
        <fullName evidence="3">Sporulation protein</fullName>
    </recommendedName>
</protein>
<organism evidence="1 2">
    <name type="scientific">Hymenobacter coccineus</name>
    <dbReference type="NCBI Taxonomy" id="1908235"/>
    <lineage>
        <taxon>Bacteria</taxon>
        <taxon>Pseudomonadati</taxon>
        <taxon>Bacteroidota</taxon>
        <taxon>Cytophagia</taxon>
        <taxon>Cytophagales</taxon>
        <taxon>Hymenobacteraceae</taxon>
        <taxon>Hymenobacter</taxon>
    </lineage>
</organism>
<dbReference type="Pfam" id="PF09579">
    <property type="entry name" value="Spore_YtfJ"/>
    <property type="match status" value="1"/>
</dbReference>
<name>A0A1G1SZU1_9BACT</name>
<reference evidence="1 2" key="1">
    <citation type="submission" date="2016-08" db="EMBL/GenBank/DDBJ databases">
        <title>Hymenobacter coccineus sp. nov., Hymenobacter lapidarius sp. nov. and Hymenobacter glacialis sp. nov., isolated from Antarctic soil.</title>
        <authorList>
            <person name="Sedlacek I."/>
            <person name="Kralova S."/>
            <person name="Kyrova K."/>
            <person name="Maslanova I."/>
            <person name="Stankova E."/>
            <person name="Vrbovska V."/>
            <person name="Nemec M."/>
            <person name="Bartak M."/>
            <person name="Svec P."/>
            <person name="Busse H.-J."/>
            <person name="Pantucek R."/>
        </authorList>
    </citation>
    <scope>NUCLEOTIDE SEQUENCE [LARGE SCALE GENOMIC DNA]</scope>
    <source>
        <strain evidence="1 2">CCM 8649</strain>
    </source>
</reference>
<dbReference type="AlphaFoldDB" id="A0A1G1SZU1"/>
<dbReference type="EMBL" id="MDZA01000408">
    <property type="protein sequence ID" value="OGX84145.1"/>
    <property type="molecule type" value="Genomic_DNA"/>
</dbReference>
<dbReference type="RefSeq" id="WP_070745967.1">
    <property type="nucleotide sequence ID" value="NZ_MDZA01000408.1"/>
</dbReference>
<evidence type="ECO:0000313" key="2">
    <source>
        <dbReference type="Proteomes" id="UP000177506"/>
    </source>
</evidence>
<keyword evidence="2" id="KW-1185">Reference proteome</keyword>
<sequence>MKTPSAAETPALLLLERLGQLLGTSATAQTVYGTPVEREGVTVIPVARVRYGFGGGGGGGTQAGEGAGSGLGAGVGVSLTPVGYIELQEGRSRFRPIRSSVVPLVAVSGAIAWLLLRSVPRLLRSRNGK</sequence>
<evidence type="ECO:0008006" key="3">
    <source>
        <dbReference type="Google" id="ProtNLM"/>
    </source>
</evidence>
<dbReference type="OrthoDB" id="4571710at2"/>
<dbReference type="PANTHER" id="PTHR39162">
    <property type="entry name" value="GLL3345 PROTEIN"/>
    <property type="match status" value="1"/>
</dbReference>
<dbReference type="InterPro" id="IPR014229">
    <property type="entry name" value="Spore_YtfJ"/>
</dbReference>
<dbReference type="Proteomes" id="UP000177506">
    <property type="component" value="Unassembled WGS sequence"/>
</dbReference>
<gene>
    <name evidence="1" type="ORF">BEN49_11545</name>
</gene>
<comment type="caution">
    <text evidence="1">The sequence shown here is derived from an EMBL/GenBank/DDBJ whole genome shotgun (WGS) entry which is preliminary data.</text>
</comment>